<dbReference type="Proteomes" id="UP001633002">
    <property type="component" value="Unassembled WGS sequence"/>
</dbReference>
<gene>
    <name evidence="2" type="ORF">R1sor_006199</name>
</gene>
<proteinExistence type="predicted"/>
<evidence type="ECO:0000256" key="1">
    <source>
        <dbReference type="SAM" id="MobiDB-lite"/>
    </source>
</evidence>
<dbReference type="EMBL" id="JBJQOH010000003">
    <property type="protein sequence ID" value="KAL3692548.1"/>
    <property type="molecule type" value="Genomic_DNA"/>
</dbReference>
<accession>A0ABD3HMD8</accession>
<feature type="region of interest" description="Disordered" evidence="1">
    <location>
        <begin position="74"/>
        <end position="116"/>
    </location>
</feature>
<reference evidence="2 3" key="1">
    <citation type="submission" date="2024-09" db="EMBL/GenBank/DDBJ databases">
        <title>Chromosome-scale assembly of Riccia sorocarpa.</title>
        <authorList>
            <person name="Paukszto L."/>
        </authorList>
    </citation>
    <scope>NUCLEOTIDE SEQUENCE [LARGE SCALE GENOMIC DNA]</scope>
    <source>
        <strain evidence="2">LP-2024</strain>
        <tissue evidence="2">Aerial parts of the thallus</tissue>
    </source>
</reference>
<name>A0ABD3HMD8_9MARC</name>
<sequence length="483" mass="54391">MRAANPNWNGKHTQVRKCSVFFAGLELHGIKIDKSTVNVSNAINRYSTLDKKKARKELWRMQVKFDGELCEAVDPDSKKRRRTPSKPTPNKRPCGTSGNTESTVGAEDGPTNLSFGEAPRINNIRLTKKLIGHQIRGHPYGIASFPNVNLTITKKWTTFPKDIEAFERNMDVFPKLKHALDQKKCMTNYKTDCSVCGSKVINRDTGDQDVENTIPTQMNYMPAKVDLLQSTRWMLRPVMKTKFISSLRPELDADDYLQHIPLATFDYEVTPSRQIHTDYLEEIGDRTHARLRRETSIKGNGPTTRAQSRRLFAHAEERAVPQPQEPAPVEIPTEEAVGDIQTPSTKPPIHDDVASVEPTMDVDSIQAEVDVENILSNPMESTDHAVEEPTESQPQEPVPVQILVEEAVEDIQTPSTQPTGHEILSIYTVEDPTLRILLPLFTSALVDAPSITWTILANVDDVDSFRLSFGIYMDPKEKVRYLP</sequence>
<keyword evidence="3" id="KW-1185">Reference proteome</keyword>
<comment type="caution">
    <text evidence="2">The sequence shown here is derived from an EMBL/GenBank/DDBJ whole genome shotgun (WGS) entry which is preliminary data.</text>
</comment>
<dbReference type="AlphaFoldDB" id="A0ABD3HMD8"/>
<protein>
    <submittedName>
        <fullName evidence="2">Uncharacterized protein</fullName>
    </submittedName>
</protein>
<evidence type="ECO:0000313" key="3">
    <source>
        <dbReference type="Proteomes" id="UP001633002"/>
    </source>
</evidence>
<organism evidence="2 3">
    <name type="scientific">Riccia sorocarpa</name>
    <dbReference type="NCBI Taxonomy" id="122646"/>
    <lineage>
        <taxon>Eukaryota</taxon>
        <taxon>Viridiplantae</taxon>
        <taxon>Streptophyta</taxon>
        <taxon>Embryophyta</taxon>
        <taxon>Marchantiophyta</taxon>
        <taxon>Marchantiopsida</taxon>
        <taxon>Marchantiidae</taxon>
        <taxon>Marchantiales</taxon>
        <taxon>Ricciaceae</taxon>
        <taxon>Riccia</taxon>
    </lineage>
</organism>
<evidence type="ECO:0000313" key="2">
    <source>
        <dbReference type="EMBL" id="KAL3692548.1"/>
    </source>
</evidence>